<feature type="transmembrane region" description="Helical" evidence="2">
    <location>
        <begin position="21"/>
        <end position="43"/>
    </location>
</feature>
<keyword evidence="2" id="KW-0812">Transmembrane</keyword>
<evidence type="ECO:0000256" key="1">
    <source>
        <dbReference type="SAM" id="MobiDB-lite"/>
    </source>
</evidence>
<dbReference type="EMBL" id="JARKHS020028633">
    <property type="protein sequence ID" value="KAK8764142.1"/>
    <property type="molecule type" value="Genomic_DNA"/>
</dbReference>
<dbReference type="Proteomes" id="UP001321473">
    <property type="component" value="Unassembled WGS sequence"/>
</dbReference>
<feature type="region of interest" description="Disordered" evidence="1">
    <location>
        <begin position="63"/>
        <end position="96"/>
    </location>
</feature>
<keyword evidence="2" id="KW-1133">Transmembrane helix</keyword>
<organism evidence="3 4">
    <name type="scientific">Amblyomma americanum</name>
    <name type="common">Lone star tick</name>
    <dbReference type="NCBI Taxonomy" id="6943"/>
    <lineage>
        <taxon>Eukaryota</taxon>
        <taxon>Metazoa</taxon>
        <taxon>Ecdysozoa</taxon>
        <taxon>Arthropoda</taxon>
        <taxon>Chelicerata</taxon>
        <taxon>Arachnida</taxon>
        <taxon>Acari</taxon>
        <taxon>Parasitiformes</taxon>
        <taxon>Ixodida</taxon>
        <taxon>Ixodoidea</taxon>
        <taxon>Ixodidae</taxon>
        <taxon>Amblyomminae</taxon>
        <taxon>Amblyomma</taxon>
    </lineage>
</organism>
<proteinExistence type="predicted"/>
<dbReference type="AlphaFoldDB" id="A0AAQ4DNV2"/>
<protein>
    <submittedName>
        <fullName evidence="3">Uncharacterized protein</fullName>
    </submittedName>
</protein>
<evidence type="ECO:0000256" key="2">
    <source>
        <dbReference type="SAM" id="Phobius"/>
    </source>
</evidence>
<reference evidence="3 4" key="1">
    <citation type="journal article" date="2023" name="Arcadia Sci">
        <title>De novo assembly of a long-read Amblyomma americanum tick genome.</title>
        <authorList>
            <person name="Chou S."/>
            <person name="Poskanzer K.E."/>
            <person name="Rollins M."/>
            <person name="Thuy-Boun P.S."/>
        </authorList>
    </citation>
    <scope>NUCLEOTIDE SEQUENCE [LARGE SCALE GENOMIC DNA]</scope>
    <source>
        <strain evidence="3">F_SG_1</strain>
        <tissue evidence="3">Salivary glands</tissue>
    </source>
</reference>
<evidence type="ECO:0000313" key="4">
    <source>
        <dbReference type="Proteomes" id="UP001321473"/>
    </source>
</evidence>
<name>A0AAQ4DNV2_AMBAM</name>
<gene>
    <name evidence="3" type="ORF">V5799_033248</name>
</gene>
<feature type="compositionally biased region" description="Basic and acidic residues" evidence="1">
    <location>
        <begin position="63"/>
        <end position="77"/>
    </location>
</feature>
<sequence>MDAELQALVNLPVVLVHRKDLYVIVAVLSVSILGCACVLGYSFTNNARLKSSAEMLRAYIASKEKEKEPPRSGDDAKPTANAGGAADRHPATVKQPVPLDVRYGIGMAMQAGSRSPTNLSAVLSRLQASRTRRTSSGSEQQNVVRGKSPAAAASDKKVSIVYSIDEANVN</sequence>
<keyword evidence="4" id="KW-1185">Reference proteome</keyword>
<keyword evidence="2" id="KW-0472">Membrane</keyword>
<feature type="compositionally biased region" description="Polar residues" evidence="1">
    <location>
        <begin position="124"/>
        <end position="143"/>
    </location>
</feature>
<comment type="caution">
    <text evidence="3">The sequence shown here is derived from an EMBL/GenBank/DDBJ whole genome shotgun (WGS) entry which is preliminary data.</text>
</comment>
<feature type="region of interest" description="Disordered" evidence="1">
    <location>
        <begin position="124"/>
        <end position="157"/>
    </location>
</feature>
<evidence type="ECO:0000313" key="3">
    <source>
        <dbReference type="EMBL" id="KAK8764142.1"/>
    </source>
</evidence>
<accession>A0AAQ4DNV2</accession>